<protein>
    <submittedName>
        <fullName evidence="2">Uncharacterized protein</fullName>
    </submittedName>
</protein>
<sequence length="351" mass="39492">MTSTTKDEIFTTFNLSCDSPYTVNISNSGVPSVIFANWVGLQLNKWQDLRNKYPEQMGRLLTLFNNYQQWTIEKISYTFVPRWPNAVQGEADLNGGGNQNIAAVSRFGPGTTVTWVQDIDDSEPRSSLEEYFQVRDQPNAKSHLATQRSTYSYNPFMMDTIAQNSQFSDSTINTDDTESPHTNQTVPTPLRWFSTKAHQGNAAGPIVINQNLGLMGVKTYAYSPYNTNNLITPQTSITIGMVQENYTFKFKFPEYRGLSLVYGEGEEAARSDMNALIQLQGEAARFTTFGGNKPYLSELGAAITQNREQTNQIPGPTYEATIKRMRDDYQDDTQPDPKRQETLADHGSKQT</sequence>
<evidence type="ECO:0000256" key="1">
    <source>
        <dbReference type="SAM" id="MobiDB-lite"/>
    </source>
</evidence>
<reference evidence="2" key="1">
    <citation type="submission" date="2020-10" db="EMBL/GenBank/DDBJ databases">
        <title>CRESS DNA virus dark matter in the feces of wild birds.</title>
        <authorList>
            <person name="Yang S."/>
            <person name="Zhang W."/>
        </authorList>
    </citation>
    <scope>NUCLEOTIDE SEQUENCE</scope>
    <source>
        <strain evidence="2">Whs72cre7</strain>
    </source>
</reference>
<dbReference type="EMBL" id="MW182806">
    <property type="protein sequence ID" value="QTE03464.1"/>
    <property type="molecule type" value="Genomic_DNA"/>
</dbReference>
<organism evidence="2">
    <name type="scientific">Ciconia boyciana CRESS-DNA-virus sp</name>
    <dbReference type="NCBI Taxonomy" id="2815024"/>
    <lineage>
        <taxon>Viruses</taxon>
        <taxon>Monodnaviria</taxon>
        <taxon>Shotokuvirae</taxon>
        <taxon>Cressdnaviricota</taxon>
    </lineage>
</organism>
<feature type="region of interest" description="Disordered" evidence="1">
    <location>
        <begin position="322"/>
        <end position="351"/>
    </location>
</feature>
<proteinExistence type="predicted"/>
<name>A0A8A4XCH5_9VIRU</name>
<evidence type="ECO:0000313" key="2">
    <source>
        <dbReference type="EMBL" id="QTE03464.1"/>
    </source>
</evidence>
<feature type="compositionally biased region" description="Basic and acidic residues" evidence="1">
    <location>
        <begin position="335"/>
        <end position="351"/>
    </location>
</feature>
<accession>A0A8A4XCH5</accession>